<name>A0A8H7U3B3_9APHY</name>
<accession>A0A8H7U3B3</accession>
<sequence length="635" mass="69697">MVEVGKQEQEDNPLAVPAVVPGATAFYSSFGLPISTGCLSDLANISARWITFHRHPAHAPRAARTALARSSLPLRPAHTWLTRANVTIATLGTRPSSSSALLSKPEPSTERIEKNEDRVNLATNPWIVFLMDNLTKLLKAERPGDALRFLNNEIRRSVSNPNQFYAYESAITLFLRNGYALAASMVYRRMSTAGFLPSASIRAQLALTALAQRSPGEREILKALHEQFKQKGFDESALCDVLRLFAEGLGAEPVLVDKMVDAFLAAHGPKYVLAYQTVLDLVRIHTNARSPLTAQRWIEYHKGHTPQPPVLALASSPNPYTSILRDITGLSPADTSTYQWLLEQLDSNGVIPDIAFYNALIASEVARGRFPQVAAIYRLLLEHRTRTHTPDAYTFATLLRANRLGARTRRLRLRDPDRRLPGIPSLRTLIGDMIACHSLCTGGRLSTPSPVLTPSALAYALRTLMRTHDYAAALVLVRTMHIAALPPPLSTYRIIIAELARRVQRALPALSASDDPAAFWAYRFLGMAGYPVGQRVEVDAPLWIEILSIGTEPRLSLDYVPPPQQLSAKEAQSDSPSPGMPAVQSGDPGQKMDLHEFQEHIRVSEQHDMPSVLQLAEDPAQGNPCLASHAGSCSG</sequence>
<dbReference type="AlphaFoldDB" id="A0A8H7U3B3"/>
<reference evidence="3" key="1">
    <citation type="submission" date="2020-11" db="EMBL/GenBank/DDBJ databases">
        <authorList>
            <person name="Koelle M."/>
            <person name="Horta M.A.C."/>
            <person name="Nowrousian M."/>
            <person name="Ohm R.A."/>
            <person name="Benz P."/>
            <person name="Pilgard A."/>
        </authorList>
    </citation>
    <scope>NUCLEOTIDE SEQUENCE</scope>
    <source>
        <strain evidence="3">FPRL280</strain>
    </source>
</reference>
<dbReference type="PANTHER" id="PTHR47933">
    <property type="entry name" value="PENTATRICOPEPTIDE REPEAT-CONTAINING PROTEIN 1, MITOCHONDRIAL"/>
    <property type="match status" value="1"/>
</dbReference>
<evidence type="ECO:0000313" key="3">
    <source>
        <dbReference type="EMBL" id="KAF9817217.1"/>
    </source>
</evidence>
<dbReference type="EMBL" id="JADOXO010000046">
    <property type="protein sequence ID" value="KAF9817217.1"/>
    <property type="molecule type" value="Genomic_DNA"/>
</dbReference>
<evidence type="ECO:0000256" key="1">
    <source>
        <dbReference type="ARBA" id="ARBA00022737"/>
    </source>
</evidence>
<evidence type="ECO:0000313" key="4">
    <source>
        <dbReference type="Proteomes" id="UP000639403"/>
    </source>
</evidence>
<proteinExistence type="predicted"/>
<dbReference type="Proteomes" id="UP000639403">
    <property type="component" value="Unassembled WGS sequence"/>
</dbReference>
<keyword evidence="1" id="KW-0677">Repeat</keyword>
<reference evidence="3" key="2">
    <citation type="journal article" name="Front. Microbiol.">
        <title>Degradative Capacity of Two Strains of Rhodonia placenta: From Phenotype to Genotype.</title>
        <authorList>
            <person name="Kolle M."/>
            <person name="Horta M.A.C."/>
            <person name="Nowrousian M."/>
            <person name="Ohm R.A."/>
            <person name="Benz J.P."/>
            <person name="Pilgard A."/>
        </authorList>
    </citation>
    <scope>NUCLEOTIDE SEQUENCE</scope>
    <source>
        <strain evidence="3">FPRL280</strain>
    </source>
</reference>
<gene>
    <name evidence="3" type="ORF">IEO21_03581</name>
</gene>
<feature type="region of interest" description="Disordered" evidence="2">
    <location>
        <begin position="95"/>
        <end position="114"/>
    </location>
</feature>
<evidence type="ECO:0000256" key="2">
    <source>
        <dbReference type="SAM" id="MobiDB-lite"/>
    </source>
</evidence>
<dbReference type="Gene3D" id="1.25.40.10">
    <property type="entry name" value="Tetratricopeptide repeat domain"/>
    <property type="match status" value="1"/>
</dbReference>
<dbReference type="GO" id="GO:0003729">
    <property type="term" value="F:mRNA binding"/>
    <property type="evidence" value="ECO:0007669"/>
    <property type="project" value="TreeGrafter"/>
</dbReference>
<feature type="region of interest" description="Disordered" evidence="2">
    <location>
        <begin position="560"/>
        <end position="590"/>
    </location>
</feature>
<protein>
    <submittedName>
        <fullName evidence="3">Uncharacterized protein</fullName>
    </submittedName>
</protein>
<comment type="caution">
    <text evidence="3">The sequence shown here is derived from an EMBL/GenBank/DDBJ whole genome shotgun (WGS) entry which is preliminary data.</text>
</comment>
<dbReference type="InterPro" id="IPR011990">
    <property type="entry name" value="TPR-like_helical_dom_sf"/>
</dbReference>
<dbReference type="InterPro" id="IPR051240">
    <property type="entry name" value="Mito_RNA-Proc/Resp"/>
</dbReference>
<organism evidence="3 4">
    <name type="scientific">Rhodonia placenta</name>
    <dbReference type="NCBI Taxonomy" id="104341"/>
    <lineage>
        <taxon>Eukaryota</taxon>
        <taxon>Fungi</taxon>
        <taxon>Dikarya</taxon>
        <taxon>Basidiomycota</taxon>
        <taxon>Agaricomycotina</taxon>
        <taxon>Agaricomycetes</taxon>
        <taxon>Polyporales</taxon>
        <taxon>Adustoporiaceae</taxon>
        <taxon>Rhodonia</taxon>
    </lineage>
</organism>